<dbReference type="PANTHER" id="PTHR47683">
    <property type="entry name" value="PSEUDOURIDINE SYNTHASE FAMILY PROTEIN-RELATED"/>
    <property type="match status" value="1"/>
</dbReference>
<dbReference type="OrthoDB" id="9807213at2"/>
<dbReference type="InterPro" id="IPR036986">
    <property type="entry name" value="S4_RNA-bd_sf"/>
</dbReference>
<dbReference type="PROSITE" id="PS50889">
    <property type="entry name" value="S4"/>
    <property type="match status" value="1"/>
</dbReference>
<dbReference type="InterPro" id="IPR020094">
    <property type="entry name" value="TruA/RsuA/RluB/E/F_N"/>
</dbReference>
<dbReference type="Gene3D" id="3.10.290.10">
    <property type="entry name" value="RNA-binding S4 domain"/>
    <property type="match status" value="1"/>
</dbReference>
<feature type="region of interest" description="Disordered" evidence="7">
    <location>
        <begin position="1"/>
        <end position="55"/>
    </location>
</feature>
<proteinExistence type="inferred from homology"/>
<dbReference type="GO" id="GO:0005829">
    <property type="term" value="C:cytosol"/>
    <property type="evidence" value="ECO:0007669"/>
    <property type="project" value="UniProtKB-ARBA"/>
</dbReference>
<evidence type="ECO:0000256" key="7">
    <source>
        <dbReference type="SAM" id="MobiDB-lite"/>
    </source>
</evidence>
<dbReference type="PROSITE" id="PS01149">
    <property type="entry name" value="PSI_RSU"/>
    <property type="match status" value="1"/>
</dbReference>
<accession>A0A840XJU9</accession>
<dbReference type="EMBL" id="JACHBS010000001">
    <property type="protein sequence ID" value="MBB5616948.1"/>
    <property type="molecule type" value="Genomic_DNA"/>
</dbReference>
<name>A0A840XJU9_9MICO</name>
<evidence type="ECO:0000313" key="10">
    <source>
        <dbReference type="Proteomes" id="UP000552883"/>
    </source>
</evidence>
<dbReference type="FunFam" id="3.30.70.1560:FF:000001">
    <property type="entry name" value="Pseudouridine synthase"/>
    <property type="match status" value="1"/>
</dbReference>
<keyword evidence="10" id="KW-1185">Reference proteome</keyword>
<dbReference type="RefSeq" id="WP_153982745.1">
    <property type="nucleotide sequence ID" value="NZ_BAAANZ010000013.1"/>
</dbReference>
<gene>
    <name evidence="9" type="ORF">BJ959_000444</name>
</gene>
<evidence type="ECO:0000256" key="2">
    <source>
        <dbReference type="ARBA" id="ARBA00008348"/>
    </source>
</evidence>
<evidence type="ECO:0000256" key="6">
    <source>
        <dbReference type="RuleBase" id="RU003887"/>
    </source>
</evidence>
<comment type="catalytic activity">
    <reaction evidence="1">
        <text>a uridine in RNA = a pseudouridine in RNA</text>
        <dbReference type="Rhea" id="RHEA:48348"/>
        <dbReference type="Rhea" id="RHEA-COMP:12068"/>
        <dbReference type="Rhea" id="RHEA-COMP:12069"/>
        <dbReference type="ChEBI" id="CHEBI:65314"/>
        <dbReference type="ChEBI" id="CHEBI:65315"/>
    </reaction>
</comment>
<organism evidence="9 10">
    <name type="scientific">Microcella frigidaquae</name>
    <dbReference type="NCBI Taxonomy" id="424758"/>
    <lineage>
        <taxon>Bacteria</taxon>
        <taxon>Bacillati</taxon>
        <taxon>Actinomycetota</taxon>
        <taxon>Actinomycetes</taxon>
        <taxon>Micrococcales</taxon>
        <taxon>Microbacteriaceae</taxon>
        <taxon>Microcella</taxon>
    </lineage>
</organism>
<keyword evidence="3 5" id="KW-0694">RNA-binding</keyword>
<evidence type="ECO:0000256" key="5">
    <source>
        <dbReference type="PROSITE-ProRule" id="PRU00182"/>
    </source>
</evidence>
<keyword evidence="4 6" id="KW-0413">Isomerase</keyword>
<dbReference type="InterPro" id="IPR020103">
    <property type="entry name" value="PsdUridine_synth_cat_dom_sf"/>
</dbReference>
<feature type="domain" description="RNA-binding S4" evidence="8">
    <location>
        <begin position="55"/>
        <end position="124"/>
    </location>
</feature>
<dbReference type="EC" id="5.4.99.-" evidence="6"/>
<dbReference type="SUPFAM" id="SSF55120">
    <property type="entry name" value="Pseudouridine synthase"/>
    <property type="match status" value="1"/>
</dbReference>
<dbReference type="AlphaFoldDB" id="A0A840XJU9"/>
<sequence>MSADRDRQRNARSGRAGGDGAERDRRADRDLVPDVVIDWSSEPSNRRAGDSPTSERLQKVLAAAGVASRRVCEQLIVAGRVSVNGVVVTELGTRVEPATDHVAVDGVAVQLDTSKRYVMLNKPTGVVSTMSDENGRRDLTEFTAEYDERLYNVGRLDAETSGLLLLTNDGELANVLAHPRYGVEKTYIAQVEGTVTPATLQRLKTGIELDDGPIAVDRAKIVGAPSKGRTMVEVTLHSGRNRIVRRMLAAVGHPVTALVRRSFGPLHLGTLPLGRTRDLTDAERGALLTLARTAQQSEETR</sequence>
<dbReference type="PANTHER" id="PTHR47683:SF2">
    <property type="entry name" value="RNA-BINDING S4 DOMAIN-CONTAINING PROTEIN"/>
    <property type="match status" value="1"/>
</dbReference>
<dbReference type="FunFam" id="3.10.290.10:FF:000003">
    <property type="entry name" value="Pseudouridine synthase"/>
    <property type="match status" value="1"/>
</dbReference>
<evidence type="ECO:0000256" key="4">
    <source>
        <dbReference type="ARBA" id="ARBA00023235"/>
    </source>
</evidence>
<dbReference type="SMART" id="SM00363">
    <property type="entry name" value="S4"/>
    <property type="match status" value="1"/>
</dbReference>
<protein>
    <recommendedName>
        <fullName evidence="6">Pseudouridine synthase</fullName>
        <ecNumber evidence="6">5.4.99.-</ecNumber>
    </recommendedName>
</protein>
<evidence type="ECO:0000313" key="9">
    <source>
        <dbReference type="EMBL" id="MBB5616948.1"/>
    </source>
</evidence>
<dbReference type="InterPro" id="IPR002942">
    <property type="entry name" value="S4_RNA-bd"/>
</dbReference>
<dbReference type="GO" id="GO:0003723">
    <property type="term" value="F:RNA binding"/>
    <property type="evidence" value="ECO:0007669"/>
    <property type="project" value="UniProtKB-KW"/>
</dbReference>
<comment type="caution">
    <text evidence="9">The sequence shown here is derived from an EMBL/GenBank/DDBJ whole genome shotgun (WGS) entry which is preliminary data.</text>
</comment>
<dbReference type="GO" id="GO:0000455">
    <property type="term" value="P:enzyme-directed rRNA pseudouridine synthesis"/>
    <property type="evidence" value="ECO:0007669"/>
    <property type="project" value="UniProtKB-ARBA"/>
</dbReference>
<dbReference type="SUPFAM" id="SSF55174">
    <property type="entry name" value="Alpha-L RNA-binding motif"/>
    <property type="match status" value="1"/>
</dbReference>
<evidence type="ECO:0000259" key="8">
    <source>
        <dbReference type="SMART" id="SM00363"/>
    </source>
</evidence>
<dbReference type="GO" id="GO:0120159">
    <property type="term" value="F:rRNA pseudouridine synthase activity"/>
    <property type="evidence" value="ECO:0007669"/>
    <property type="project" value="UniProtKB-ARBA"/>
</dbReference>
<dbReference type="InterPro" id="IPR006145">
    <property type="entry name" value="PsdUridine_synth_RsuA/RluA"/>
</dbReference>
<dbReference type="NCBIfam" id="TIGR00093">
    <property type="entry name" value="pseudouridine synthase"/>
    <property type="match status" value="1"/>
</dbReference>
<dbReference type="InterPro" id="IPR042092">
    <property type="entry name" value="PsdUridine_s_RsuA/RluB/E/F_cat"/>
</dbReference>
<feature type="compositionally biased region" description="Basic and acidic residues" evidence="7">
    <location>
        <begin position="20"/>
        <end position="32"/>
    </location>
</feature>
<dbReference type="CDD" id="cd00165">
    <property type="entry name" value="S4"/>
    <property type="match status" value="1"/>
</dbReference>
<dbReference type="Pfam" id="PF00849">
    <property type="entry name" value="PseudoU_synth_2"/>
    <property type="match status" value="1"/>
</dbReference>
<dbReference type="InterPro" id="IPR000748">
    <property type="entry name" value="PsdUridine_synth_RsuA/RluB/E/F"/>
</dbReference>
<evidence type="ECO:0000256" key="1">
    <source>
        <dbReference type="ARBA" id="ARBA00000073"/>
    </source>
</evidence>
<comment type="similarity">
    <text evidence="2 6">Belongs to the pseudouridine synthase RsuA family.</text>
</comment>
<dbReference type="Proteomes" id="UP000552883">
    <property type="component" value="Unassembled WGS sequence"/>
</dbReference>
<dbReference type="InterPro" id="IPR050343">
    <property type="entry name" value="RsuA_PseudoU_synthase"/>
</dbReference>
<dbReference type="Gene3D" id="3.30.70.580">
    <property type="entry name" value="Pseudouridine synthase I, catalytic domain, N-terminal subdomain"/>
    <property type="match status" value="1"/>
</dbReference>
<dbReference type="InterPro" id="IPR018496">
    <property type="entry name" value="PsdUridine_synth_RsuA/RluB_CS"/>
</dbReference>
<dbReference type="Pfam" id="PF01479">
    <property type="entry name" value="S4"/>
    <property type="match status" value="1"/>
</dbReference>
<dbReference type="CDD" id="cd02870">
    <property type="entry name" value="PseudoU_synth_RsuA_like"/>
    <property type="match status" value="1"/>
</dbReference>
<evidence type="ECO:0000256" key="3">
    <source>
        <dbReference type="ARBA" id="ARBA00022884"/>
    </source>
</evidence>
<reference evidence="9 10" key="1">
    <citation type="submission" date="2020-08" db="EMBL/GenBank/DDBJ databases">
        <title>Sequencing the genomes of 1000 actinobacteria strains.</title>
        <authorList>
            <person name="Klenk H.-P."/>
        </authorList>
    </citation>
    <scope>NUCLEOTIDE SEQUENCE [LARGE SCALE GENOMIC DNA]</scope>
    <source>
        <strain evidence="9 10">DSM 23889</strain>
    </source>
</reference>
<dbReference type="Gene3D" id="3.30.70.1560">
    <property type="entry name" value="Alpha-L RNA-binding motif"/>
    <property type="match status" value="1"/>
</dbReference>